<evidence type="ECO:0000313" key="9">
    <source>
        <dbReference type="Proteomes" id="UP000019753"/>
    </source>
</evidence>
<dbReference type="PANTHER" id="PTHR10629:SF52">
    <property type="entry name" value="DNA (CYTOSINE-5)-METHYLTRANSFERASE 1"/>
    <property type="match status" value="1"/>
</dbReference>
<dbReference type="PANTHER" id="PTHR10629">
    <property type="entry name" value="CYTOSINE-SPECIFIC METHYLTRANSFERASE"/>
    <property type="match status" value="1"/>
</dbReference>
<proteinExistence type="inferred from homology"/>
<evidence type="ECO:0000256" key="4">
    <source>
        <dbReference type="ARBA" id="ARBA00022747"/>
    </source>
</evidence>
<dbReference type="Pfam" id="PF00145">
    <property type="entry name" value="DNA_methylase"/>
    <property type="match status" value="1"/>
</dbReference>
<evidence type="ECO:0000313" key="8">
    <source>
        <dbReference type="EMBL" id="EYR61949.1"/>
    </source>
</evidence>
<keyword evidence="3 5" id="KW-0949">S-adenosyl-L-methionine</keyword>
<dbReference type="EMBL" id="AXCW01000394">
    <property type="protein sequence ID" value="EYR61949.1"/>
    <property type="molecule type" value="Genomic_DNA"/>
</dbReference>
<dbReference type="InterPro" id="IPR001525">
    <property type="entry name" value="C5_MeTfrase"/>
</dbReference>
<dbReference type="PRINTS" id="PR00105">
    <property type="entry name" value="C5METTRFRASE"/>
</dbReference>
<dbReference type="EC" id="2.1.1.37" evidence="7"/>
<keyword evidence="4" id="KW-0680">Restriction system</keyword>
<evidence type="ECO:0000256" key="7">
    <source>
        <dbReference type="RuleBase" id="RU000417"/>
    </source>
</evidence>
<dbReference type="Proteomes" id="UP000019753">
    <property type="component" value="Unassembled WGS sequence"/>
</dbReference>
<dbReference type="GO" id="GO:0003677">
    <property type="term" value="F:DNA binding"/>
    <property type="evidence" value="ECO:0007669"/>
    <property type="project" value="TreeGrafter"/>
</dbReference>
<dbReference type="PROSITE" id="PS51679">
    <property type="entry name" value="SAM_MT_C5"/>
    <property type="match status" value="1"/>
</dbReference>
<comment type="similarity">
    <text evidence="5 6">Belongs to the class I-like SAM-binding methyltransferase superfamily. C5-methyltransferase family.</text>
</comment>
<dbReference type="InterPro" id="IPR029063">
    <property type="entry name" value="SAM-dependent_MTases_sf"/>
</dbReference>
<dbReference type="OrthoDB" id="9813719at2"/>
<gene>
    <name evidence="8" type="ORF">N866_13960</name>
</gene>
<evidence type="ECO:0000256" key="6">
    <source>
        <dbReference type="RuleBase" id="RU000416"/>
    </source>
</evidence>
<keyword evidence="1 5" id="KW-0489">Methyltransferase</keyword>
<sequence length="358" mass="39520">MSSLTVLDLFAGAGGLSAGLGSSGGYRTVQAVEMDIAAAATYAANHPEADVFVGPIQDWLRTSDIPSVDVIVGGPPCQGFSTLGKQDAEDERNTLWEEYAHTIVRARPRYFVVENVAAFMKSAQYEQFVQAVQPGGQLADYTFEARVLNAADYGAFQARKRAVLIGHHRDLPFPGWPTPTHVGAHLTVREAFRGMDGTWDALDLPDRTHTFAGVELPGVFRTRELHIGRVYSPVSMARFRRIPPGGNRFDLPDDLLAPCWRKHTSGSGDVMGRLRWDQPSVTIRTEFFKPEKGRYLHPEQHRAITHYEAAILQGFPRDYKWVGSKTAIARQIGNAVPLPLGAALGQQLTAASRRSERR</sequence>
<protein>
    <recommendedName>
        <fullName evidence="7">Cytosine-specific methyltransferase</fullName>
        <ecNumber evidence="7">2.1.1.37</ecNumber>
    </recommendedName>
</protein>
<dbReference type="AlphaFoldDB" id="A0A021VL61"/>
<dbReference type="GO" id="GO:0032259">
    <property type="term" value="P:methylation"/>
    <property type="evidence" value="ECO:0007669"/>
    <property type="project" value="UniProtKB-KW"/>
</dbReference>
<dbReference type="InterPro" id="IPR050390">
    <property type="entry name" value="C5-Methyltransferase"/>
</dbReference>
<keyword evidence="9" id="KW-1185">Reference proteome</keyword>
<reference evidence="8 9" key="1">
    <citation type="submission" date="2014-01" db="EMBL/GenBank/DDBJ databases">
        <title>Actinotalea ferrariae CF5-4.</title>
        <authorList>
            <person name="Chen F."/>
            <person name="Li Y."/>
            <person name="Wang G."/>
        </authorList>
    </citation>
    <scope>NUCLEOTIDE SEQUENCE [LARGE SCALE GENOMIC DNA]</scope>
    <source>
        <strain evidence="8 9">CF5-4</strain>
    </source>
</reference>
<organism evidence="8 9">
    <name type="scientific">Actinotalea ferrariae CF5-4</name>
    <dbReference type="NCBI Taxonomy" id="948458"/>
    <lineage>
        <taxon>Bacteria</taxon>
        <taxon>Bacillati</taxon>
        <taxon>Actinomycetota</taxon>
        <taxon>Actinomycetes</taxon>
        <taxon>Micrococcales</taxon>
        <taxon>Cellulomonadaceae</taxon>
        <taxon>Actinotalea</taxon>
    </lineage>
</organism>
<dbReference type="GO" id="GO:0003886">
    <property type="term" value="F:DNA (cytosine-5-)-methyltransferase activity"/>
    <property type="evidence" value="ECO:0007669"/>
    <property type="project" value="UniProtKB-EC"/>
</dbReference>
<dbReference type="InterPro" id="IPR018117">
    <property type="entry name" value="C5_DNA_meth_AS"/>
</dbReference>
<feature type="active site" evidence="5">
    <location>
        <position position="77"/>
    </location>
</feature>
<dbReference type="GO" id="GO:0044027">
    <property type="term" value="P:negative regulation of gene expression via chromosomal CpG island methylation"/>
    <property type="evidence" value="ECO:0007669"/>
    <property type="project" value="TreeGrafter"/>
</dbReference>
<dbReference type="SUPFAM" id="SSF53335">
    <property type="entry name" value="S-adenosyl-L-methionine-dependent methyltransferases"/>
    <property type="match status" value="1"/>
</dbReference>
<dbReference type="PROSITE" id="PS00094">
    <property type="entry name" value="C5_MTASE_1"/>
    <property type="match status" value="1"/>
</dbReference>
<accession>A0A021VL61</accession>
<evidence type="ECO:0000256" key="3">
    <source>
        <dbReference type="ARBA" id="ARBA00022691"/>
    </source>
</evidence>
<name>A0A021VL61_9CELL</name>
<dbReference type="NCBIfam" id="TIGR00675">
    <property type="entry name" value="dcm"/>
    <property type="match status" value="1"/>
</dbReference>
<dbReference type="GO" id="GO:0009307">
    <property type="term" value="P:DNA restriction-modification system"/>
    <property type="evidence" value="ECO:0007669"/>
    <property type="project" value="UniProtKB-KW"/>
</dbReference>
<evidence type="ECO:0000256" key="1">
    <source>
        <dbReference type="ARBA" id="ARBA00022603"/>
    </source>
</evidence>
<dbReference type="Gene3D" id="3.90.120.10">
    <property type="entry name" value="DNA Methylase, subunit A, domain 2"/>
    <property type="match status" value="1"/>
</dbReference>
<keyword evidence="2 5" id="KW-0808">Transferase</keyword>
<comment type="catalytic activity">
    <reaction evidence="7">
        <text>a 2'-deoxycytidine in DNA + S-adenosyl-L-methionine = a 5-methyl-2'-deoxycytidine in DNA + S-adenosyl-L-homocysteine + H(+)</text>
        <dbReference type="Rhea" id="RHEA:13681"/>
        <dbReference type="Rhea" id="RHEA-COMP:11369"/>
        <dbReference type="Rhea" id="RHEA-COMP:11370"/>
        <dbReference type="ChEBI" id="CHEBI:15378"/>
        <dbReference type="ChEBI" id="CHEBI:57856"/>
        <dbReference type="ChEBI" id="CHEBI:59789"/>
        <dbReference type="ChEBI" id="CHEBI:85452"/>
        <dbReference type="ChEBI" id="CHEBI:85454"/>
        <dbReference type="EC" id="2.1.1.37"/>
    </reaction>
</comment>
<comment type="caution">
    <text evidence="8">The sequence shown here is derived from an EMBL/GenBank/DDBJ whole genome shotgun (WGS) entry which is preliminary data.</text>
</comment>
<evidence type="ECO:0000256" key="5">
    <source>
        <dbReference type="PROSITE-ProRule" id="PRU01016"/>
    </source>
</evidence>
<dbReference type="Gene3D" id="3.40.50.150">
    <property type="entry name" value="Vaccinia Virus protein VP39"/>
    <property type="match status" value="1"/>
</dbReference>
<evidence type="ECO:0000256" key="2">
    <source>
        <dbReference type="ARBA" id="ARBA00022679"/>
    </source>
</evidence>